<accession>A0A392LZJ4</accession>
<sequence length="127" mass="14435">MVGRIVASLFARTFDLILNLKLVITAGLNRLIVSTSGLKVKIYIHLNVLKRSRKTNSEKQTLKTFKGCKLQKLKGIRSSEHQTLSQYNLGRSDLGYSEVHFKVDKEERRKYNVTIMTIGEVVLLPGM</sequence>
<evidence type="ECO:0000313" key="1">
    <source>
        <dbReference type="EMBL" id="MCH80433.1"/>
    </source>
</evidence>
<evidence type="ECO:0000313" key="2">
    <source>
        <dbReference type="Proteomes" id="UP000265520"/>
    </source>
</evidence>
<dbReference type="Proteomes" id="UP000265520">
    <property type="component" value="Unassembled WGS sequence"/>
</dbReference>
<organism evidence="1 2">
    <name type="scientific">Trifolium medium</name>
    <dbReference type="NCBI Taxonomy" id="97028"/>
    <lineage>
        <taxon>Eukaryota</taxon>
        <taxon>Viridiplantae</taxon>
        <taxon>Streptophyta</taxon>
        <taxon>Embryophyta</taxon>
        <taxon>Tracheophyta</taxon>
        <taxon>Spermatophyta</taxon>
        <taxon>Magnoliopsida</taxon>
        <taxon>eudicotyledons</taxon>
        <taxon>Gunneridae</taxon>
        <taxon>Pentapetalae</taxon>
        <taxon>rosids</taxon>
        <taxon>fabids</taxon>
        <taxon>Fabales</taxon>
        <taxon>Fabaceae</taxon>
        <taxon>Papilionoideae</taxon>
        <taxon>50 kb inversion clade</taxon>
        <taxon>NPAAA clade</taxon>
        <taxon>Hologalegina</taxon>
        <taxon>IRL clade</taxon>
        <taxon>Trifolieae</taxon>
        <taxon>Trifolium</taxon>
    </lineage>
</organism>
<reference evidence="1 2" key="1">
    <citation type="journal article" date="2018" name="Front. Plant Sci.">
        <title>Red Clover (Trifolium pratense) and Zigzag Clover (T. medium) - A Picture of Genomic Similarities and Differences.</title>
        <authorList>
            <person name="Dluhosova J."/>
            <person name="Istvanek J."/>
            <person name="Nedelnik J."/>
            <person name="Repkova J."/>
        </authorList>
    </citation>
    <scope>NUCLEOTIDE SEQUENCE [LARGE SCALE GENOMIC DNA]</scope>
    <source>
        <strain evidence="2">cv. 10/8</strain>
        <tissue evidence="1">Leaf</tissue>
    </source>
</reference>
<keyword evidence="2" id="KW-1185">Reference proteome</keyword>
<gene>
    <name evidence="1" type="ORF">A2U01_0001201</name>
</gene>
<protein>
    <submittedName>
        <fullName evidence="1">Uncharacterized protein</fullName>
    </submittedName>
</protein>
<dbReference type="AlphaFoldDB" id="A0A392LZJ4"/>
<proteinExistence type="predicted"/>
<name>A0A392LZJ4_9FABA</name>
<dbReference type="EMBL" id="LXQA010001050">
    <property type="protein sequence ID" value="MCH80433.1"/>
    <property type="molecule type" value="Genomic_DNA"/>
</dbReference>
<comment type="caution">
    <text evidence="1">The sequence shown here is derived from an EMBL/GenBank/DDBJ whole genome shotgun (WGS) entry which is preliminary data.</text>
</comment>